<dbReference type="EMBL" id="WSFT01000022">
    <property type="protein sequence ID" value="MBS4537832.1"/>
    <property type="molecule type" value="Genomic_DNA"/>
</dbReference>
<reference evidence="1" key="1">
    <citation type="submission" date="2019-12" db="EMBL/GenBank/DDBJ databases">
        <title>Clostridiaceae gen. nov. sp. nov., isolated from sediment in Xinjiang, China.</title>
        <authorList>
            <person name="Zhang R."/>
        </authorList>
    </citation>
    <scope>NUCLEOTIDE SEQUENCE</scope>
    <source>
        <strain evidence="1">D2Q-11</strain>
    </source>
</reference>
<evidence type="ECO:0000313" key="1">
    <source>
        <dbReference type="EMBL" id="MBS4537832.1"/>
    </source>
</evidence>
<evidence type="ECO:0000313" key="2">
    <source>
        <dbReference type="Proteomes" id="UP000724672"/>
    </source>
</evidence>
<dbReference type="RefSeq" id="WP_203365763.1">
    <property type="nucleotide sequence ID" value="NZ_WSFT01000022.1"/>
</dbReference>
<name>A0A942Z6Q5_9FIRM</name>
<comment type="caution">
    <text evidence="1">The sequence shown here is derived from an EMBL/GenBank/DDBJ whole genome shotgun (WGS) entry which is preliminary data.</text>
</comment>
<organism evidence="1 2">
    <name type="scientific">Anaeromonas frigoriresistens</name>
    <dbReference type="NCBI Taxonomy" id="2683708"/>
    <lineage>
        <taxon>Bacteria</taxon>
        <taxon>Bacillati</taxon>
        <taxon>Bacillota</taxon>
        <taxon>Tissierellia</taxon>
        <taxon>Tissierellales</taxon>
        <taxon>Thermohalobacteraceae</taxon>
        <taxon>Anaeromonas</taxon>
    </lineage>
</organism>
<dbReference type="AlphaFoldDB" id="A0A942Z6Q5"/>
<accession>A0A942Z6Q5</accession>
<keyword evidence="2" id="KW-1185">Reference proteome</keyword>
<proteinExistence type="predicted"/>
<protein>
    <submittedName>
        <fullName evidence="1">Uncharacterized protein</fullName>
    </submittedName>
</protein>
<dbReference type="Proteomes" id="UP000724672">
    <property type="component" value="Unassembled WGS sequence"/>
</dbReference>
<sequence length="203" mass="24059">MRIRPHIVIADLEWYLKLYDIALSEETRRTLLEVEEFAYKCDNPSSYNIFFSKIMRNSKSIRNILIEEGANPNFIALMLERDYYEDIDHLSKYEKEAYSYSEIGIRKNNDKTVVIDRALEYCIKDNRKLIEITDVFLAAIDNYERILEEADAHSGWTDKRMNSQYAMFSHVCGCYKEELLVKFDDIRNAILKIRKQNKSIKIA</sequence>
<gene>
    <name evidence="1" type="ORF">GOQ27_05125</name>
</gene>